<evidence type="ECO:0000259" key="3">
    <source>
        <dbReference type="Pfam" id="PF04892"/>
    </source>
</evidence>
<keyword evidence="2" id="KW-1133">Transmembrane helix</keyword>
<keyword evidence="2" id="KW-0472">Membrane</keyword>
<reference evidence="4 5" key="2">
    <citation type="journal article" date="2010" name="Stand. Genomic Sci.">
        <title>Complete genome sequence of Nakamurella multipartita type strain (Y-104).</title>
        <authorList>
            <person name="Tice H."/>
            <person name="Mayilraj S."/>
            <person name="Sims D."/>
            <person name="Lapidus A."/>
            <person name="Nolan M."/>
            <person name="Lucas S."/>
            <person name="Glavina Del Rio T."/>
            <person name="Copeland A."/>
            <person name="Cheng J.F."/>
            <person name="Meincke L."/>
            <person name="Bruce D."/>
            <person name="Goodwin L."/>
            <person name="Pitluck S."/>
            <person name="Ivanova N."/>
            <person name="Mavromatis K."/>
            <person name="Ovchinnikova G."/>
            <person name="Pati A."/>
            <person name="Chen A."/>
            <person name="Palaniappan K."/>
            <person name="Land M."/>
            <person name="Hauser L."/>
            <person name="Chang Y.J."/>
            <person name="Jeffries C.D."/>
            <person name="Detter J.C."/>
            <person name="Brettin T."/>
            <person name="Rohde M."/>
            <person name="Goker M."/>
            <person name="Bristow J."/>
            <person name="Eisen J.A."/>
            <person name="Markowitz V."/>
            <person name="Hugenholtz P."/>
            <person name="Kyrpides N.C."/>
            <person name="Klenk H.P."/>
            <person name="Chen F."/>
        </authorList>
    </citation>
    <scope>NUCLEOTIDE SEQUENCE [LARGE SCALE GENOMIC DNA]</scope>
    <source>
        <strain evidence="5">ATCC 700099 / DSM 44233 / CIP 104796 / JCM 9543 / NBRC 105858 / Y-104</strain>
    </source>
</reference>
<dbReference type="HOGENOM" id="CLU_119488_0_0_11"/>
<dbReference type="PANTHER" id="PTHR36834">
    <property type="entry name" value="MEMBRANE PROTEIN-RELATED"/>
    <property type="match status" value="1"/>
</dbReference>
<dbReference type="InterPro" id="IPR053150">
    <property type="entry name" value="Teicoplanin_resist-assoc"/>
</dbReference>
<keyword evidence="2" id="KW-0812">Transmembrane</keyword>
<dbReference type="eggNOG" id="COG4767">
    <property type="taxonomic scope" value="Bacteria"/>
</dbReference>
<accession>C8X808</accession>
<dbReference type="KEGG" id="nml:Namu_4735"/>
<keyword evidence="5" id="KW-1185">Reference proteome</keyword>
<name>C8X808_NAKMY</name>
<reference evidence="5" key="1">
    <citation type="submission" date="2009-09" db="EMBL/GenBank/DDBJ databases">
        <title>The complete genome of Nakamurella multipartita DSM 44233.</title>
        <authorList>
            <consortium name="US DOE Joint Genome Institute (JGI-PGF)"/>
            <person name="Lucas S."/>
            <person name="Copeland A."/>
            <person name="Lapidus A."/>
            <person name="Glavina del Rio T."/>
            <person name="Dalin E."/>
            <person name="Tice H."/>
            <person name="Bruce D."/>
            <person name="Goodwin L."/>
            <person name="Pitluck S."/>
            <person name="Kyrpides N."/>
            <person name="Mavromatis K."/>
            <person name="Ivanova N."/>
            <person name="Ovchinnikova G."/>
            <person name="Sims D."/>
            <person name="Meincke L."/>
            <person name="Brettin T."/>
            <person name="Detter J.C."/>
            <person name="Han C."/>
            <person name="Larimer F."/>
            <person name="Land M."/>
            <person name="Hauser L."/>
            <person name="Markowitz V."/>
            <person name="Cheng J.-F."/>
            <person name="Hugenholtz P."/>
            <person name="Woyke T."/>
            <person name="Wu D."/>
            <person name="Klenk H.-P."/>
            <person name="Eisen J.A."/>
        </authorList>
    </citation>
    <scope>NUCLEOTIDE SEQUENCE [LARGE SCALE GENOMIC DNA]</scope>
    <source>
        <strain evidence="5">ATCC 700099 / DSM 44233 / CIP 104796 / JCM 9543 / NBRC 105858 / Y-104</strain>
    </source>
</reference>
<dbReference type="RefSeq" id="WP_015749825.1">
    <property type="nucleotide sequence ID" value="NC_013235.1"/>
</dbReference>
<evidence type="ECO:0000256" key="2">
    <source>
        <dbReference type="SAM" id="Phobius"/>
    </source>
</evidence>
<sequence length="189" mass="20161">MPRRPAPAEPSLRRLRLACVAALVAFVLIIAVITMWPGPPAPGGQSWLREYLQRAHAHGLPRWISFGKIEFASNIVMFVPLGLCGALALARHRWLVVPAAALASAAIETIQLVALPARYATVRDVVANTTGALIGYLLALATLAYLRRRARARSSVQQPPLSAPIGTVSAHPTAGHPTAGRPTGPTRPR</sequence>
<dbReference type="Proteomes" id="UP000002218">
    <property type="component" value="Chromosome"/>
</dbReference>
<feature type="region of interest" description="Disordered" evidence="1">
    <location>
        <begin position="156"/>
        <end position="189"/>
    </location>
</feature>
<dbReference type="STRING" id="479431.Namu_4735"/>
<protein>
    <submittedName>
        <fullName evidence="4">VanZ family protein</fullName>
    </submittedName>
</protein>
<evidence type="ECO:0000313" key="4">
    <source>
        <dbReference type="EMBL" id="ACV81011.1"/>
    </source>
</evidence>
<dbReference type="AlphaFoldDB" id="C8X808"/>
<dbReference type="EMBL" id="CP001737">
    <property type="protein sequence ID" value="ACV81011.1"/>
    <property type="molecule type" value="Genomic_DNA"/>
</dbReference>
<feature type="compositionally biased region" description="Low complexity" evidence="1">
    <location>
        <begin position="172"/>
        <end position="189"/>
    </location>
</feature>
<dbReference type="Pfam" id="PF04892">
    <property type="entry name" value="VanZ"/>
    <property type="match status" value="1"/>
</dbReference>
<organism evidence="4 5">
    <name type="scientific">Nakamurella multipartita (strain ATCC 700099 / DSM 44233 / CIP 104796 / JCM 9543 / NBRC 105858 / Y-104)</name>
    <name type="common">Microsphaera multipartita</name>
    <dbReference type="NCBI Taxonomy" id="479431"/>
    <lineage>
        <taxon>Bacteria</taxon>
        <taxon>Bacillati</taxon>
        <taxon>Actinomycetota</taxon>
        <taxon>Actinomycetes</taxon>
        <taxon>Nakamurellales</taxon>
        <taxon>Nakamurellaceae</taxon>
        <taxon>Nakamurella</taxon>
    </lineage>
</organism>
<feature type="domain" description="VanZ-like" evidence="3">
    <location>
        <begin position="26"/>
        <end position="140"/>
    </location>
</feature>
<dbReference type="PANTHER" id="PTHR36834:SF1">
    <property type="entry name" value="INTEGRAL MEMBRANE PROTEIN"/>
    <property type="match status" value="1"/>
</dbReference>
<dbReference type="OrthoDB" id="3787741at2"/>
<feature type="transmembrane region" description="Helical" evidence="2">
    <location>
        <begin position="71"/>
        <end position="89"/>
    </location>
</feature>
<evidence type="ECO:0000256" key="1">
    <source>
        <dbReference type="SAM" id="MobiDB-lite"/>
    </source>
</evidence>
<feature type="transmembrane region" description="Helical" evidence="2">
    <location>
        <begin position="125"/>
        <end position="146"/>
    </location>
</feature>
<dbReference type="InParanoid" id="C8X808"/>
<evidence type="ECO:0000313" key="5">
    <source>
        <dbReference type="Proteomes" id="UP000002218"/>
    </source>
</evidence>
<feature type="transmembrane region" description="Helical" evidence="2">
    <location>
        <begin position="15"/>
        <end position="36"/>
    </location>
</feature>
<dbReference type="InterPro" id="IPR006976">
    <property type="entry name" value="VanZ-like"/>
</dbReference>
<feature type="transmembrane region" description="Helical" evidence="2">
    <location>
        <begin position="96"/>
        <end position="119"/>
    </location>
</feature>
<gene>
    <name evidence="4" type="ordered locus">Namu_4735</name>
</gene>
<proteinExistence type="predicted"/>